<keyword evidence="1" id="KW-0812">Transmembrane</keyword>
<dbReference type="Proteomes" id="UP000199116">
    <property type="component" value="Unassembled WGS sequence"/>
</dbReference>
<dbReference type="RefSeq" id="WP_143083630.1">
    <property type="nucleotide sequence ID" value="NZ_FOOH01000008.1"/>
</dbReference>
<proteinExistence type="predicted"/>
<name>A0A1I2LG39_9FLAO</name>
<evidence type="ECO:0000256" key="1">
    <source>
        <dbReference type="SAM" id="Phobius"/>
    </source>
</evidence>
<evidence type="ECO:0000313" key="3">
    <source>
        <dbReference type="Proteomes" id="UP000199116"/>
    </source>
</evidence>
<organism evidence="2 3">
    <name type="scientific">Salegentibacter agarivorans</name>
    <dbReference type="NCBI Taxonomy" id="345907"/>
    <lineage>
        <taxon>Bacteria</taxon>
        <taxon>Pseudomonadati</taxon>
        <taxon>Bacteroidota</taxon>
        <taxon>Flavobacteriia</taxon>
        <taxon>Flavobacteriales</taxon>
        <taxon>Flavobacteriaceae</taxon>
        <taxon>Salegentibacter</taxon>
    </lineage>
</organism>
<sequence>MKNKTNLFLFTSLVVSFMLTGWLFYLSGKRVGDLSVNEQQDGDFQVCNEDRIFQYYNLDTDYKGGKKAIKQEILSRLESLDFNNPGLITARFIVNCNGDTGRFRYKSTDLDLKEIKVNSENIKKIKSAVLLLQHWNSPEENRVFDSYYVLNFKIRNNKILDIF</sequence>
<keyword evidence="1" id="KW-0472">Membrane</keyword>
<evidence type="ECO:0000313" key="2">
    <source>
        <dbReference type="EMBL" id="SFF77450.1"/>
    </source>
</evidence>
<dbReference type="EMBL" id="FOOH01000008">
    <property type="protein sequence ID" value="SFF77450.1"/>
    <property type="molecule type" value="Genomic_DNA"/>
</dbReference>
<evidence type="ECO:0008006" key="4">
    <source>
        <dbReference type="Google" id="ProtNLM"/>
    </source>
</evidence>
<accession>A0A1I2LG39</accession>
<keyword evidence="3" id="KW-1185">Reference proteome</keyword>
<protein>
    <recommendedName>
        <fullName evidence="4">TonB protein C-terminal</fullName>
    </recommendedName>
</protein>
<gene>
    <name evidence="2" type="ORF">SAMN04488033_108108</name>
</gene>
<keyword evidence="1" id="KW-1133">Transmembrane helix</keyword>
<feature type="transmembrane region" description="Helical" evidence="1">
    <location>
        <begin position="7"/>
        <end position="25"/>
    </location>
</feature>
<dbReference type="AlphaFoldDB" id="A0A1I2LG39"/>
<reference evidence="3" key="1">
    <citation type="submission" date="2016-10" db="EMBL/GenBank/DDBJ databases">
        <authorList>
            <person name="Varghese N."/>
            <person name="Submissions S."/>
        </authorList>
    </citation>
    <scope>NUCLEOTIDE SEQUENCE [LARGE SCALE GENOMIC DNA]</scope>
    <source>
        <strain evidence="3">DSM 23515</strain>
    </source>
</reference>